<reference evidence="1" key="1">
    <citation type="submission" date="2020-07" db="EMBL/GenBank/DDBJ databases">
        <authorList>
            <person name="Nazaruddin N."/>
        </authorList>
    </citation>
    <scope>NUCLEOTIDE SEQUENCE</scope>
</reference>
<evidence type="ECO:0000313" key="2">
    <source>
        <dbReference type="Proteomes" id="UP000752696"/>
    </source>
</evidence>
<keyword evidence="2" id="KW-1185">Reference proteome</keyword>
<accession>A0A6V7HCE6</accession>
<proteinExistence type="predicted"/>
<dbReference type="EMBL" id="CAJDYZ010010113">
    <property type="protein sequence ID" value="CAD1477598.1"/>
    <property type="molecule type" value="Genomic_DNA"/>
</dbReference>
<dbReference type="Proteomes" id="UP000752696">
    <property type="component" value="Unassembled WGS sequence"/>
</dbReference>
<organism evidence="1 2">
    <name type="scientific">Heterotrigona itama</name>
    <dbReference type="NCBI Taxonomy" id="395501"/>
    <lineage>
        <taxon>Eukaryota</taxon>
        <taxon>Metazoa</taxon>
        <taxon>Ecdysozoa</taxon>
        <taxon>Arthropoda</taxon>
        <taxon>Hexapoda</taxon>
        <taxon>Insecta</taxon>
        <taxon>Pterygota</taxon>
        <taxon>Neoptera</taxon>
        <taxon>Endopterygota</taxon>
        <taxon>Hymenoptera</taxon>
        <taxon>Apocrita</taxon>
        <taxon>Aculeata</taxon>
        <taxon>Apoidea</taxon>
        <taxon>Anthophila</taxon>
        <taxon>Apidae</taxon>
        <taxon>Heterotrigona</taxon>
    </lineage>
</organism>
<protein>
    <submittedName>
        <fullName evidence="1">Uncharacterized protein</fullName>
    </submittedName>
</protein>
<gene>
    <name evidence="1" type="ORF">MHI_LOCUS737052</name>
</gene>
<sequence length="33" mass="3747">EAAQSVSGRAKLPCRFRLHHVQRLPKKTSLTCK</sequence>
<feature type="non-terminal residue" evidence="1">
    <location>
        <position position="33"/>
    </location>
</feature>
<evidence type="ECO:0000313" key="1">
    <source>
        <dbReference type="EMBL" id="CAD1477598.1"/>
    </source>
</evidence>
<comment type="caution">
    <text evidence="1">The sequence shown here is derived from an EMBL/GenBank/DDBJ whole genome shotgun (WGS) entry which is preliminary data.</text>
</comment>
<feature type="non-terminal residue" evidence="1">
    <location>
        <position position="1"/>
    </location>
</feature>
<dbReference type="AlphaFoldDB" id="A0A6V7HCE6"/>
<name>A0A6V7HCE6_9HYME</name>